<evidence type="ECO:0000313" key="11">
    <source>
        <dbReference type="Proteomes" id="UP000001556"/>
    </source>
</evidence>
<evidence type="ECO:0000256" key="5">
    <source>
        <dbReference type="ARBA" id="ARBA00022741"/>
    </source>
</evidence>
<dbReference type="InterPro" id="IPR027417">
    <property type="entry name" value="P-loop_NTPase"/>
</dbReference>
<organism evidence="10 11">
    <name type="scientific">Desulforamulus reducens (strain ATCC BAA-1160 / DSM 100696 / MI-1)</name>
    <name type="common">Desulfotomaculum reducens</name>
    <dbReference type="NCBI Taxonomy" id="349161"/>
    <lineage>
        <taxon>Bacteria</taxon>
        <taxon>Bacillati</taxon>
        <taxon>Bacillota</taxon>
        <taxon>Clostridia</taxon>
        <taxon>Eubacteriales</taxon>
        <taxon>Peptococcaceae</taxon>
        <taxon>Desulforamulus</taxon>
    </lineage>
</organism>
<dbReference type="Pfam" id="PF00005">
    <property type="entry name" value="ABC_tran"/>
    <property type="match status" value="2"/>
</dbReference>
<dbReference type="GO" id="GO:0016887">
    <property type="term" value="F:ATP hydrolysis activity"/>
    <property type="evidence" value="ECO:0007669"/>
    <property type="project" value="InterPro"/>
</dbReference>
<dbReference type="GO" id="GO:0043190">
    <property type="term" value="C:ATP-binding cassette (ABC) transporter complex"/>
    <property type="evidence" value="ECO:0007669"/>
    <property type="project" value="TreeGrafter"/>
</dbReference>
<evidence type="ECO:0000313" key="10">
    <source>
        <dbReference type="EMBL" id="ABO51182.1"/>
    </source>
</evidence>
<dbReference type="CDD" id="cd03225">
    <property type="entry name" value="ABC_cobalt_CbiO_domain1"/>
    <property type="match status" value="2"/>
</dbReference>
<keyword evidence="5" id="KW-0547">Nucleotide-binding</keyword>
<dbReference type="PROSITE" id="PS00211">
    <property type="entry name" value="ABC_TRANSPORTER_1"/>
    <property type="match status" value="2"/>
</dbReference>
<dbReference type="SMART" id="SM00382">
    <property type="entry name" value="AAA"/>
    <property type="match status" value="2"/>
</dbReference>
<evidence type="ECO:0000256" key="8">
    <source>
        <dbReference type="ARBA" id="ARBA00023136"/>
    </source>
</evidence>
<dbReference type="RefSeq" id="WP_011878979.1">
    <property type="nucleotide sequence ID" value="NC_009253.1"/>
</dbReference>
<evidence type="ECO:0000256" key="3">
    <source>
        <dbReference type="ARBA" id="ARBA00022448"/>
    </source>
</evidence>
<sequence length="587" mass="65521">MAIFTIKNLMYCYPDSQQPALDQINLNIEEGEFVLVLGGSGSGKSSLARALAGLIPRFYGGRFGGQLTYRNQSIPQMEPGQMAREVGIVFQDPEKQLVMTNVEAELAFGLENLGMPEEEMGWRMAEVMDFLNLSSLTHKAVQQLSGGEKQRLVLGAVLAMRPRVLILDEPTSQLDPVAAEEILAFLRRLNEEMGMTIILVEQRLERCFHLADRVLYMEKGQVRFNDPPDRMAEWAVERGVPFLPPVATFFARIGIKPLPITIAAGRKFMGQFMDRQKELSGQEGVRRGLSRTTEQRKISGPILSETVHRTDQEPRREPSVSLDRLWYAYPDGHEAVKDLSLKIFPGELLVILGANGAGKSTLLKLIAGLLKPGRGCITVVDKGHKKHGLVGRPGRLAYLAQNPNDYLLQDTVQEEIAFSLKQYGLPDDGIVEQLLQGFHLDEYRHCHPRDLSGGQRQRVALASVLVTRPDLLLLDEPTRGMDVRLKEELTMRLREYTQGGAAVIMITHDIEFAARTASHVAVLHRGRLVRKGSTLDVMGNGIFYTTQLGRLSQGFTNPLLTVEEALARWELLRSKGRGIISGRRKTV</sequence>
<dbReference type="KEGG" id="drm:Dred_2676"/>
<dbReference type="GO" id="GO:0042626">
    <property type="term" value="F:ATPase-coupled transmembrane transporter activity"/>
    <property type="evidence" value="ECO:0007669"/>
    <property type="project" value="TreeGrafter"/>
</dbReference>
<keyword evidence="3" id="KW-0813">Transport</keyword>
<dbReference type="PROSITE" id="PS50893">
    <property type="entry name" value="ABC_TRANSPORTER_2"/>
    <property type="match status" value="2"/>
</dbReference>
<dbReference type="STRING" id="349161.Dred_2676"/>
<protein>
    <submittedName>
        <fullName evidence="10">ABC transporter related protein</fullName>
    </submittedName>
</protein>
<evidence type="ECO:0000256" key="7">
    <source>
        <dbReference type="ARBA" id="ARBA00022967"/>
    </source>
</evidence>
<keyword evidence="7" id="KW-1278">Translocase</keyword>
<evidence type="ECO:0000259" key="9">
    <source>
        <dbReference type="PROSITE" id="PS50893"/>
    </source>
</evidence>
<feature type="domain" description="ABC transporter" evidence="9">
    <location>
        <begin position="320"/>
        <end position="550"/>
    </location>
</feature>
<dbReference type="InterPro" id="IPR017871">
    <property type="entry name" value="ABC_transporter-like_CS"/>
</dbReference>
<dbReference type="Proteomes" id="UP000001556">
    <property type="component" value="Chromosome"/>
</dbReference>
<dbReference type="NCBIfam" id="NF010167">
    <property type="entry name" value="PRK13648.1"/>
    <property type="match status" value="2"/>
</dbReference>
<keyword evidence="6" id="KW-0067">ATP-binding</keyword>
<keyword evidence="11" id="KW-1185">Reference proteome</keyword>
<evidence type="ECO:0000256" key="2">
    <source>
        <dbReference type="ARBA" id="ARBA00005417"/>
    </source>
</evidence>
<comment type="subcellular location">
    <subcellularLocation>
        <location evidence="1">Cell membrane</location>
        <topology evidence="1">Peripheral membrane protein</topology>
    </subcellularLocation>
</comment>
<feature type="domain" description="ABC transporter" evidence="9">
    <location>
        <begin position="4"/>
        <end position="244"/>
    </location>
</feature>
<comment type="similarity">
    <text evidence="2">Belongs to the ABC transporter superfamily.</text>
</comment>
<keyword evidence="8" id="KW-0472">Membrane</keyword>
<dbReference type="InterPro" id="IPR050095">
    <property type="entry name" value="ECF_ABC_transporter_ATP-bd"/>
</dbReference>
<dbReference type="EMBL" id="CP000612">
    <property type="protein sequence ID" value="ABO51182.1"/>
    <property type="molecule type" value="Genomic_DNA"/>
</dbReference>
<gene>
    <name evidence="10" type="ordered locus">Dred_2676</name>
</gene>
<evidence type="ECO:0000256" key="1">
    <source>
        <dbReference type="ARBA" id="ARBA00004202"/>
    </source>
</evidence>
<dbReference type="OrthoDB" id="501320at2"/>
<evidence type="ECO:0000256" key="6">
    <source>
        <dbReference type="ARBA" id="ARBA00022840"/>
    </source>
</evidence>
<accession>A4J7X9</accession>
<dbReference type="PANTHER" id="PTHR43553">
    <property type="entry name" value="HEAVY METAL TRANSPORTER"/>
    <property type="match status" value="1"/>
</dbReference>
<dbReference type="HOGENOM" id="CLU_000604_86_7_9"/>
<dbReference type="PANTHER" id="PTHR43553:SF27">
    <property type="entry name" value="ENERGY-COUPLING FACTOR TRANSPORTER ATP-BINDING PROTEIN ECFA2"/>
    <property type="match status" value="1"/>
</dbReference>
<dbReference type="InterPro" id="IPR003439">
    <property type="entry name" value="ABC_transporter-like_ATP-bd"/>
</dbReference>
<evidence type="ECO:0000256" key="4">
    <source>
        <dbReference type="ARBA" id="ARBA00022475"/>
    </source>
</evidence>
<dbReference type="AlphaFoldDB" id="A4J7X9"/>
<dbReference type="eggNOG" id="COG0488">
    <property type="taxonomic scope" value="Bacteria"/>
</dbReference>
<dbReference type="GO" id="GO:0005524">
    <property type="term" value="F:ATP binding"/>
    <property type="evidence" value="ECO:0007669"/>
    <property type="project" value="UniProtKB-KW"/>
</dbReference>
<name>A4J7X9_DESRM</name>
<keyword evidence="4" id="KW-1003">Cell membrane</keyword>
<proteinExistence type="inferred from homology"/>
<dbReference type="SUPFAM" id="SSF52540">
    <property type="entry name" value="P-loop containing nucleoside triphosphate hydrolases"/>
    <property type="match status" value="2"/>
</dbReference>
<dbReference type="Gene3D" id="3.40.50.300">
    <property type="entry name" value="P-loop containing nucleotide triphosphate hydrolases"/>
    <property type="match status" value="2"/>
</dbReference>
<reference evidence="10 11" key="1">
    <citation type="submission" date="2007-03" db="EMBL/GenBank/DDBJ databases">
        <title>Complete sequence of Desulfotomaculum reducens MI-1.</title>
        <authorList>
            <consortium name="US DOE Joint Genome Institute"/>
            <person name="Copeland A."/>
            <person name="Lucas S."/>
            <person name="Lapidus A."/>
            <person name="Barry K."/>
            <person name="Detter J.C."/>
            <person name="Glavina del Rio T."/>
            <person name="Hammon N."/>
            <person name="Israni S."/>
            <person name="Dalin E."/>
            <person name="Tice H."/>
            <person name="Pitluck S."/>
            <person name="Sims D."/>
            <person name="Brettin T."/>
            <person name="Bruce D."/>
            <person name="Han C."/>
            <person name="Tapia R."/>
            <person name="Schmutz J."/>
            <person name="Larimer F."/>
            <person name="Land M."/>
            <person name="Hauser L."/>
            <person name="Kyrpides N."/>
            <person name="Kim E."/>
            <person name="Tebo B.M."/>
            <person name="Richardson P."/>
        </authorList>
    </citation>
    <scope>NUCLEOTIDE SEQUENCE [LARGE SCALE GENOMIC DNA]</scope>
    <source>
        <strain evidence="10 11">MI-1</strain>
    </source>
</reference>
<dbReference type="InterPro" id="IPR003593">
    <property type="entry name" value="AAA+_ATPase"/>
</dbReference>
<dbReference type="InterPro" id="IPR015856">
    <property type="entry name" value="ABC_transpr_CbiO/EcfA_su"/>
</dbReference>